<keyword evidence="3" id="KW-1185">Reference proteome</keyword>
<dbReference type="eggNOG" id="COG3847">
    <property type="taxonomic scope" value="Bacteria"/>
</dbReference>
<keyword evidence="1" id="KW-0812">Transmembrane</keyword>
<feature type="transmembrane region" description="Helical" evidence="1">
    <location>
        <begin position="26"/>
        <end position="46"/>
    </location>
</feature>
<dbReference type="Pfam" id="PF04964">
    <property type="entry name" value="Flp_Fap"/>
    <property type="match status" value="1"/>
</dbReference>
<reference evidence="3" key="1">
    <citation type="submission" date="2009-11" db="EMBL/GenBank/DDBJ databases">
        <title>The complete chromosome 1 of Sphaerobacter thermophilus DSM 20745.</title>
        <authorList>
            <person name="Lucas S."/>
            <person name="Copeland A."/>
            <person name="Lapidus A."/>
            <person name="Glavina del Rio T."/>
            <person name="Dalin E."/>
            <person name="Tice H."/>
            <person name="Bruce D."/>
            <person name="Goodwin L."/>
            <person name="Pitluck S."/>
            <person name="Kyrpides N."/>
            <person name="Mavromatis K."/>
            <person name="Ivanova N."/>
            <person name="Mikhailova N."/>
            <person name="LaButti K.M."/>
            <person name="Clum A."/>
            <person name="Sun H.I."/>
            <person name="Brettin T."/>
            <person name="Detter J.C."/>
            <person name="Han C."/>
            <person name="Larimer F."/>
            <person name="Land M."/>
            <person name="Hauser L."/>
            <person name="Markowitz V."/>
            <person name="Cheng J.F."/>
            <person name="Hugenholtz P."/>
            <person name="Woyke T."/>
            <person name="Wu D."/>
            <person name="Steenblock K."/>
            <person name="Schneider S."/>
            <person name="Pukall R."/>
            <person name="Goeker M."/>
            <person name="Klenk H.P."/>
            <person name="Eisen J.A."/>
        </authorList>
    </citation>
    <scope>NUCLEOTIDE SEQUENCE [LARGE SCALE GENOMIC DNA]</scope>
    <source>
        <strain evidence="3">ATCC 49802 / DSM 20745 / S 6022</strain>
    </source>
</reference>
<sequence>MVEYIKSLYGLYVDEDQFEGQGLVEYALILVLISVVAIVAMQALGVKISEVFTDVTGTLSDRP</sequence>
<evidence type="ECO:0000313" key="2">
    <source>
        <dbReference type="EMBL" id="ACZ38247.1"/>
    </source>
</evidence>
<dbReference type="RefSeq" id="WP_012871294.1">
    <property type="nucleotide sequence ID" value="NC_013523.1"/>
</dbReference>
<dbReference type="InterPro" id="IPR007047">
    <property type="entry name" value="Flp_Fap"/>
</dbReference>
<dbReference type="EMBL" id="CP001823">
    <property type="protein sequence ID" value="ACZ38247.1"/>
    <property type="molecule type" value="Genomic_DNA"/>
</dbReference>
<organism evidence="2 3">
    <name type="scientific">Sphaerobacter thermophilus (strain ATCC 49802 / DSM 20745 / KCCM 41009 / NCIMB 13125 / S 6022)</name>
    <dbReference type="NCBI Taxonomy" id="479434"/>
    <lineage>
        <taxon>Bacteria</taxon>
        <taxon>Pseudomonadati</taxon>
        <taxon>Thermomicrobiota</taxon>
        <taxon>Thermomicrobia</taxon>
        <taxon>Sphaerobacterales</taxon>
        <taxon>Sphaerobacterineae</taxon>
        <taxon>Sphaerobacteraceae</taxon>
        <taxon>Sphaerobacter</taxon>
    </lineage>
</organism>
<evidence type="ECO:0008006" key="4">
    <source>
        <dbReference type="Google" id="ProtNLM"/>
    </source>
</evidence>
<keyword evidence="1" id="KW-0472">Membrane</keyword>
<dbReference type="HOGENOM" id="CLU_171854_8_2_0"/>
<accession>D1C1Y0</accession>
<dbReference type="AlphaFoldDB" id="D1C1Y0"/>
<gene>
    <name evidence="2" type="ordered locus">Sthe_0810</name>
</gene>
<keyword evidence="1" id="KW-1133">Transmembrane helix</keyword>
<evidence type="ECO:0000313" key="3">
    <source>
        <dbReference type="Proteomes" id="UP000002027"/>
    </source>
</evidence>
<dbReference type="Proteomes" id="UP000002027">
    <property type="component" value="Chromosome 1"/>
</dbReference>
<reference evidence="2 3" key="2">
    <citation type="journal article" date="2010" name="Stand. Genomic Sci.">
        <title>Complete genome sequence of Desulfohalobium retbaense type strain (HR(100)).</title>
        <authorList>
            <person name="Spring S."/>
            <person name="Nolan M."/>
            <person name="Lapidus A."/>
            <person name="Glavina Del Rio T."/>
            <person name="Copeland A."/>
            <person name="Tice H."/>
            <person name="Cheng J.F."/>
            <person name="Lucas S."/>
            <person name="Land M."/>
            <person name="Chen F."/>
            <person name="Bruce D."/>
            <person name="Goodwin L."/>
            <person name="Pitluck S."/>
            <person name="Ivanova N."/>
            <person name="Mavromatis K."/>
            <person name="Mikhailova N."/>
            <person name="Pati A."/>
            <person name="Chen A."/>
            <person name="Palaniappan K."/>
            <person name="Hauser L."/>
            <person name="Chang Y.J."/>
            <person name="Jeffries C.D."/>
            <person name="Munk C."/>
            <person name="Kiss H."/>
            <person name="Chain P."/>
            <person name="Han C."/>
            <person name="Brettin T."/>
            <person name="Detter J.C."/>
            <person name="Schuler E."/>
            <person name="Goker M."/>
            <person name="Rohde M."/>
            <person name="Bristow J."/>
            <person name="Eisen J.A."/>
            <person name="Markowitz V."/>
            <person name="Hugenholtz P."/>
            <person name="Kyrpides N.C."/>
            <person name="Klenk H.P."/>
        </authorList>
    </citation>
    <scope>NUCLEOTIDE SEQUENCE [LARGE SCALE GENOMIC DNA]</scope>
    <source>
        <strain evidence="3">ATCC 49802 / DSM 20745 / S 6022</strain>
    </source>
</reference>
<dbReference type="InParanoid" id="D1C1Y0"/>
<proteinExistence type="predicted"/>
<name>D1C1Y0_SPHTD</name>
<protein>
    <recommendedName>
        <fullName evidence="4">Flp/Fap pilin component</fullName>
    </recommendedName>
</protein>
<dbReference type="KEGG" id="sti:Sthe_0810"/>
<dbReference type="STRING" id="479434.Sthe_0810"/>
<evidence type="ECO:0000256" key="1">
    <source>
        <dbReference type="SAM" id="Phobius"/>
    </source>
</evidence>